<organism evidence="1 2">
    <name type="scientific">Micromonospora carbonacea</name>
    <dbReference type="NCBI Taxonomy" id="47853"/>
    <lineage>
        <taxon>Bacteria</taxon>
        <taxon>Bacillati</taxon>
        <taxon>Actinomycetota</taxon>
        <taxon>Actinomycetes</taxon>
        <taxon>Micromonosporales</taxon>
        <taxon>Micromonosporaceae</taxon>
        <taxon>Micromonospora</taxon>
    </lineage>
</organism>
<evidence type="ECO:0000313" key="1">
    <source>
        <dbReference type="EMBL" id="SCF19050.1"/>
    </source>
</evidence>
<proteinExistence type="predicted"/>
<dbReference type="EMBL" id="FMCT01000006">
    <property type="protein sequence ID" value="SCF19050.1"/>
    <property type="molecule type" value="Genomic_DNA"/>
</dbReference>
<dbReference type="Proteomes" id="UP000183585">
    <property type="component" value="Unassembled WGS sequence"/>
</dbReference>
<protein>
    <submittedName>
        <fullName evidence="1">Uncharacterized protein</fullName>
    </submittedName>
</protein>
<reference evidence="2" key="1">
    <citation type="submission" date="2016-06" db="EMBL/GenBank/DDBJ databases">
        <authorList>
            <person name="Varghese N."/>
            <person name="Submissions Spin"/>
        </authorList>
    </citation>
    <scope>NUCLEOTIDE SEQUENCE [LARGE SCALE GENOMIC DNA]</scope>
    <source>
        <strain evidence="2">DSM 43168</strain>
    </source>
</reference>
<keyword evidence="2" id="KW-1185">Reference proteome</keyword>
<dbReference type="AlphaFoldDB" id="A0A1C4YEF5"/>
<accession>A0A1C4YEF5</accession>
<gene>
    <name evidence="1" type="ORF">GA0070563_10658</name>
</gene>
<evidence type="ECO:0000313" key="2">
    <source>
        <dbReference type="Proteomes" id="UP000183585"/>
    </source>
</evidence>
<name>A0A1C4YEF5_9ACTN</name>
<sequence>MGTPCYVGVSDLAGPAIVRARYVHDGHPTMLIPQLRGIWATTTRRDTNALIEVVLAHDWAYLRSDITPDTHLLPGQHPVAGVGMTLGDTDPEPAAVFPLHRAADLGTSWIHLINPADSTVTVHSGDGEPVGIHRLGDPAKQQKSPGAACLFSRHAASGGHTVMRARRRHRLGMGCRRTG</sequence>
<dbReference type="RefSeq" id="WP_256095476.1">
    <property type="nucleotide sequence ID" value="NZ_FMCT01000006.1"/>
</dbReference>